<name>X1BJ58_9ZZZZ</name>
<organism evidence="1">
    <name type="scientific">marine sediment metagenome</name>
    <dbReference type="NCBI Taxonomy" id="412755"/>
    <lineage>
        <taxon>unclassified sequences</taxon>
        <taxon>metagenomes</taxon>
        <taxon>ecological metagenomes</taxon>
    </lineage>
</organism>
<reference evidence="1" key="1">
    <citation type="journal article" date="2014" name="Front. Microbiol.">
        <title>High frequency of phylogenetically diverse reductive dehalogenase-homologous genes in deep subseafloor sedimentary metagenomes.</title>
        <authorList>
            <person name="Kawai M."/>
            <person name="Futagami T."/>
            <person name="Toyoda A."/>
            <person name="Takaki Y."/>
            <person name="Nishi S."/>
            <person name="Hori S."/>
            <person name="Arai W."/>
            <person name="Tsubouchi T."/>
            <person name="Morono Y."/>
            <person name="Uchiyama I."/>
            <person name="Ito T."/>
            <person name="Fujiyama A."/>
            <person name="Inagaki F."/>
            <person name="Takami H."/>
        </authorList>
    </citation>
    <scope>NUCLEOTIDE SEQUENCE</scope>
    <source>
        <strain evidence="1">Expedition CK06-06</strain>
    </source>
</reference>
<comment type="caution">
    <text evidence="1">The sequence shown here is derived from an EMBL/GenBank/DDBJ whole genome shotgun (WGS) entry which is preliminary data.</text>
</comment>
<evidence type="ECO:0000313" key="1">
    <source>
        <dbReference type="EMBL" id="GAG84128.1"/>
    </source>
</evidence>
<accession>X1BJ58</accession>
<protein>
    <submittedName>
        <fullName evidence="1">Uncharacterized protein</fullName>
    </submittedName>
</protein>
<proteinExistence type="predicted"/>
<gene>
    <name evidence="1" type="ORF">S01H4_31920</name>
</gene>
<feature type="non-terminal residue" evidence="1">
    <location>
        <position position="1"/>
    </location>
</feature>
<sequence>RELNSGYNLITDSLTAITFSVNLPFNPFPKPITTFTSQMNGSIDPYTKDYTYTLTNTSSIEANFFSFKLNHSYTKGGIYQIWFNGKVEPTRHWSLVYSARYDWESKNLVDYSIGLNRDLHCWTAAFSFNQLGDAWRYDFKVYIKDIPEVSIGKDLLGYILE</sequence>
<dbReference type="AlphaFoldDB" id="X1BJ58"/>
<dbReference type="EMBL" id="BART01016626">
    <property type="protein sequence ID" value="GAG84128.1"/>
    <property type="molecule type" value="Genomic_DNA"/>
</dbReference>